<dbReference type="AlphaFoldDB" id="A0A2L2T9W8"/>
<feature type="compositionally biased region" description="Acidic residues" evidence="4">
    <location>
        <begin position="55"/>
        <end position="66"/>
    </location>
</feature>
<dbReference type="SMART" id="SM00248">
    <property type="entry name" value="ANK"/>
    <property type="match status" value="6"/>
</dbReference>
<dbReference type="Gene3D" id="1.25.40.20">
    <property type="entry name" value="Ankyrin repeat-containing domain"/>
    <property type="match status" value="2"/>
</dbReference>
<proteinExistence type="predicted"/>
<dbReference type="Proteomes" id="UP000245910">
    <property type="component" value="Chromosome I"/>
</dbReference>
<feature type="region of interest" description="Disordered" evidence="4">
    <location>
        <begin position="38"/>
        <end position="74"/>
    </location>
</feature>
<feature type="compositionally biased region" description="Basic and acidic residues" evidence="4">
    <location>
        <begin position="38"/>
        <end position="50"/>
    </location>
</feature>
<dbReference type="PROSITE" id="PS50297">
    <property type="entry name" value="ANK_REP_REGION"/>
    <property type="match status" value="1"/>
</dbReference>
<dbReference type="PROSITE" id="PS50088">
    <property type="entry name" value="ANK_REPEAT"/>
    <property type="match status" value="1"/>
</dbReference>
<dbReference type="STRING" id="56646.A0A2L2T9W8"/>
<reference evidence="6" key="1">
    <citation type="submission" date="2014-10" db="EMBL/GenBank/DDBJ databases">
        <authorList>
            <person name="King R."/>
        </authorList>
    </citation>
    <scope>NUCLEOTIDE SEQUENCE [LARGE SCALE GENOMIC DNA]</scope>
    <source>
        <strain evidence="6">A3/5</strain>
    </source>
</reference>
<evidence type="ECO:0000313" key="6">
    <source>
        <dbReference type="Proteomes" id="UP000245910"/>
    </source>
</evidence>
<dbReference type="PANTHER" id="PTHR24198:SF165">
    <property type="entry name" value="ANKYRIN REPEAT-CONTAINING PROTEIN-RELATED"/>
    <property type="match status" value="1"/>
</dbReference>
<dbReference type="InterPro" id="IPR002110">
    <property type="entry name" value="Ankyrin_rpt"/>
</dbReference>
<accession>A0A2L2T9W8</accession>
<dbReference type="SUPFAM" id="SSF48403">
    <property type="entry name" value="Ankyrin repeat"/>
    <property type="match status" value="1"/>
</dbReference>
<evidence type="ECO:0000256" key="1">
    <source>
        <dbReference type="ARBA" id="ARBA00022737"/>
    </source>
</evidence>
<dbReference type="Pfam" id="PF12796">
    <property type="entry name" value="Ank_2"/>
    <property type="match status" value="2"/>
</dbReference>
<protein>
    <submittedName>
        <fullName evidence="5">Uncharacterized protein</fullName>
    </submittedName>
</protein>
<organism evidence="5 6">
    <name type="scientific">Fusarium venenatum</name>
    <dbReference type="NCBI Taxonomy" id="56646"/>
    <lineage>
        <taxon>Eukaryota</taxon>
        <taxon>Fungi</taxon>
        <taxon>Dikarya</taxon>
        <taxon>Ascomycota</taxon>
        <taxon>Pezizomycotina</taxon>
        <taxon>Sordariomycetes</taxon>
        <taxon>Hypocreomycetidae</taxon>
        <taxon>Hypocreales</taxon>
        <taxon>Nectriaceae</taxon>
        <taxon>Fusarium</taxon>
    </lineage>
</organism>
<keyword evidence="6" id="KW-1185">Reference proteome</keyword>
<evidence type="ECO:0000256" key="3">
    <source>
        <dbReference type="PROSITE-ProRule" id="PRU00023"/>
    </source>
</evidence>
<name>A0A2L2T9W8_9HYPO</name>
<evidence type="ECO:0000256" key="2">
    <source>
        <dbReference type="ARBA" id="ARBA00023043"/>
    </source>
</evidence>
<dbReference type="EMBL" id="LN649229">
    <property type="protein sequence ID" value="CEI67724.1"/>
    <property type="molecule type" value="Genomic_DNA"/>
</dbReference>
<dbReference type="InterPro" id="IPR036770">
    <property type="entry name" value="Ankyrin_rpt-contain_sf"/>
</dbReference>
<feature type="repeat" description="ANK" evidence="3">
    <location>
        <begin position="373"/>
        <end position="405"/>
    </location>
</feature>
<evidence type="ECO:0000256" key="4">
    <source>
        <dbReference type="SAM" id="MobiDB-lite"/>
    </source>
</evidence>
<dbReference type="PANTHER" id="PTHR24198">
    <property type="entry name" value="ANKYRIN REPEAT AND PROTEIN KINASE DOMAIN-CONTAINING PROTEIN"/>
    <property type="match status" value="1"/>
</dbReference>
<keyword evidence="1" id="KW-0677">Repeat</keyword>
<keyword evidence="2 3" id="KW-0040">ANK repeat</keyword>
<evidence type="ECO:0000313" key="5">
    <source>
        <dbReference type="EMBL" id="CEI67724.1"/>
    </source>
</evidence>
<sequence>MSVPKSPSCHLEDSLALATVVYALDYVYIMALDETYSRRGKPTDSDKESNQSESDTTEDSGTEFEASDINSGLSRQQPDDGFQDLLTHISEAFPIVIKKLWLFYELQERARFFLKLKKRSQEKTSAEILGKQLETRDIFGWTALHYAAACRDLKVVGRNSVGNAALSDRKRPGNLWLDNLGRGPVHIASLTGNSEFLKMFLITMLEDDVRSTLKSTGLDGMTPVHLAIAGGHEKCLDVFSKLSFFFDLDSKEDAWKRSPVHLAIFQGQYSCCTALLESGKFKFNPSALDTLGNSILPYLDEKDDEQKETGHLLLRNYSETFQEKDKEGKDKFALHYVVESEDCDNEVRHGIIIGLVQAMEGADMKSIDVKENHGRTPPHIAAEKANSSVVFDLLNSGADPNTKDKDGENALHRAVMMWSNGEESAKTMLEITLRLLRKAPGCMGAWDNTHGTPLTWACRSRSIIYRITSGGIKD</sequence>